<sequence length="387" mass="40801">MPKPALNSTTTTDIDIDDHPAKAHAYRCPPLPSCHPARARAARHPLARPSVRHNIHPPVGETNTPLLPPLPRLTPLACDMRHSSTSTPRAKLSHTAEPGGPDDAPPPLRVTSNLAKPRSSPCAPEGEAEGGYNPISSTSSHARCLQSPPPHRAEDHPHTLEAKVEATDVTNAASPKPQGKRGHEGSSLILLGKALEKTRLQKRRSGVRIPGAGGQSRTRTQDKITSKAEEADRSPSENERKGSEERGIRVEDVQGGKLIAGTTFTPRLPPVLALGRHSCPVRVRVGGTRLCGRMGSLTPGLRSLVARIVSTSQRITSGAKSVGKRDSGVKRGSGVYAPTGGAALASVPTERGRHMGLLILSSREEAPDGGGVRVGDEGGYECPVAEP</sequence>
<reference evidence="2" key="1">
    <citation type="submission" date="2023-03" db="EMBL/GenBank/DDBJ databases">
        <title>Massive genome expansion in bonnet fungi (Mycena s.s.) driven by repeated elements and novel gene families across ecological guilds.</title>
        <authorList>
            <consortium name="Lawrence Berkeley National Laboratory"/>
            <person name="Harder C.B."/>
            <person name="Miyauchi S."/>
            <person name="Viragh M."/>
            <person name="Kuo A."/>
            <person name="Thoen E."/>
            <person name="Andreopoulos B."/>
            <person name="Lu D."/>
            <person name="Skrede I."/>
            <person name="Drula E."/>
            <person name="Henrissat B."/>
            <person name="Morin E."/>
            <person name="Kohler A."/>
            <person name="Barry K."/>
            <person name="LaButti K."/>
            <person name="Morin E."/>
            <person name="Salamov A."/>
            <person name="Lipzen A."/>
            <person name="Mereny Z."/>
            <person name="Hegedus B."/>
            <person name="Baldrian P."/>
            <person name="Stursova M."/>
            <person name="Weitz H."/>
            <person name="Taylor A."/>
            <person name="Grigoriev I.V."/>
            <person name="Nagy L.G."/>
            <person name="Martin F."/>
            <person name="Kauserud H."/>
        </authorList>
    </citation>
    <scope>NUCLEOTIDE SEQUENCE</scope>
    <source>
        <strain evidence="2">CBHHK182m</strain>
    </source>
</reference>
<comment type="caution">
    <text evidence="2">The sequence shown here is derived from an EMBL/GenBank/DDBJ whole genome shotgun (WGS) entry which is preliminary data.</text>
</comment>
<feature type="compositionally biased region" description="Basic and acidic residues" evidence="1">
    <location>
        <begin position="151"/>
        <end position="166"/>
    </location>
</feature>
<evidence type="ECO:0000313" key="2">
    <source>
        <dbReference type="EMBL" id="KAJ7748871.1"/>
    </source>
</evidence>
<dbReference type="AlphaFoldDB" id="A0AAD7N769"/>
<feature type="region of interest" description="Disordered" evidence="1">
    <location>
        <begin position="78"/>
        <end position="250"/>
    </location>
</feature>
<organism evidence="2 3">
    <name type="scientific">Mycena metata</name>
    <dbReference type="NCBI Taxonomy" id="1033252"/>
    <lineage>
        <taxon>Eukaryota</taxon>
        <taxon>Fungi</taxon>
        <taxon>Dikarya</taxon>
        <taxon>Basidiomycota</taxon>
        <taxon>Agaricomycotina</taxon>
        <taxon>Agaricomycetes</taxon>
        <taxon>Agaricomycetidae</taxon>
        <taxon>Agaricales</taxon>
        <taxon>Marasmiineae</taxon>
        <taxon>Mycenaceae</taxon>
        <taxon>Mycena</taxon>
    </lineage>
</organism>
<protein>
    <submittedName>
        <fullName evidence="2">Uncharacterized protein</fullName>
    </submittedName>
</protein>
<accession>A0AAD7N769</accession>
<feature type="compositionally biased region" description="Basic and acidic residues" evidence="1">
    <location>
        <begin position="219"/>
        <end position="250"/>
    </location>
</feature>
<keyword evidence="3" id="KW-1185">Reference proteome</keyword>
<feature type="region of interest" description="Disordered" evidence="1">
    <location>
        <begin position="1"/>
        <end position="25"/>
    </location>
</feature>
<gene>
    <name evidence="2" type="ORF">B0H16DRAFT_1847816</name>
</gene>
<feature type="region of interest" description="Disordered" evidence="1">
    <location>
        <begin position="366"/>
        <end position="387"/>
    </location>
</feature>
<dbReference type="EMBL" id="JARKIB010000071">
    <property type="protein sequence ID" value="KAJ7748871.1"/>
    <property type="molecule type" value="Genomic_DNA"/>
</dbReference>
<proteinExistence type="predicted"/>
<name>A0AAD7N769_9AGAR</name>
<evidence type="ECO:0000313" key="3">
    <source>
        <dbReference type="Proteomes" id="UP001215598"/>
    </source>
</evidence>
<evidence type="ECO:0000256" key="1">
    <source>
        <dbReference type="SAM" id="MobiDB-lite"/>
    </source>
</evidence>
<dbReference type="Proteomes" id="UP001215598">
    <property type="component" value="Unassembled WGS sequence"/>
</dbReference>